<proteinExistence type="predicted"/>
<sequence length="310" mass="34996">MKAQRKSQIEISIESDSEDSDVPKKISKTVIHVVDKPKTMSQRRRNKADNTIHTDKQRTRKAVRCEICGVPQQNIWRHIKRSHGTEIEKKVEDKVVSSKGYITYVCLDLRKIKGCPPVKCRKLVEIKGSLVREVYAALLSLNVGVNNVEKVVRTVLEKLGGLKVERLPKRTFSEIMLVEAKALAQMQAAEAMLTSECNTLHTDGTKKGAHEFGGVQVGTSFGQLSLGINEMVRGDAESFKLLIDFVLTDMSKILVKIQMLIYVKKVGLNLFYQLKTCYLQIRLEINLITLAVDLITHVTYKHQRIIPSVV</sequence>
<dbReference type="Proteomes" id="UP000683360">
    <property type="component" value="Unassembled WGS sequence"/>
</dbReference>
<dbReference type="EMBL" id="CAJPWZ010001493">
    <property type="protein sequence ID" value="CAG2216853.1"/>
    <property type="molecule type" value="Genomic_DNA"/>
</dbReference>
<name>A0A8S3SIZ3_MYTED</name>
<protein>
    <submittedName>
        <fullName evidence="2">Uncharacterized protein</fullName>
    </submittedName>
</protein>
<feature type="region of interest" description="Disordered" evidence="1">
    <location>
        <begin position="1"/>
        <end position="25"/>
    </location>
</feature>
<feature type="region of interest" description="Disordered" evidence="1">
    <location>
        <begin position="37"/>
        <end position="56"/>
    </location>
</feature>
<evidence type="ECO:0000313" key="3">
    <source>
        <dbReference type="Proteomes" id="UP000683360"/>
    </source>
</evidence>
<reference evidence="2" key="1">
    <citation type="submission" date="2021-03" db="EMBL/GenBank/DDBJ databases">
        <authorList>
            <person name="Bekaert M."/>
        </authorList>
    </citation>
    <scope>NUCLEOTIDE SEQUENCE</scope>
</reference>
<evidence type="ECO:0000313" key="2">
    <source>
        <dbReference type="EMBL" id="CAG2216853.1"/>
    </source>
</evidence>
<feature type="compositionally biased region" description="Basic and acidic residues" evidence="1">
    <location>
        <begin position="47"/>
        <end position="56"/>
    </location>
</feature>
<keyword evidence="3" id="KW-1185">Reference proteome</keyword>
<gene>
    <name evidence="2" type="ORF">MEDL_30547</name>
</gene>
<accession>A0A8S3SIZ3</accession>
<organism evidence="2 3">
    <name type="scientific">Mytilus edulis</name>
    <name type="common">Blue mussel</name>
    <dbReference type="NCBI Taxonomy" id="6550"/>
    <lineage>
        <taxon>Eukaryota</taxon>
        <taxon>Metazoa</taxon>
        <taxon>Spiralia</taxon>
        <taxon>Lophotrochozoa</taxon>
        <taxon>Mollusca</taxon>
        <taxon>Bivalvia</taxon>
        <taxon>Autobranchia</taxon>
        <taxon>Pteriomorphia</taxon>
        <taxon>Mytilida</taxon>
        <taxon>Mytiloidea</taxon>
        <taxon>Mytilidae</taxon>
        <taxon>Mytilinae</taxon>
        <taxon>Mytilus</taxon>
    </lineage>
</organism>
<dbReference type="AlphaFoldDB" id="A0A8S3SIZ3"/>
<evidence type="ECO:0000256" key="1">
    <source>
        <dbReference type="SAM" id="MobiDB-lite"/>
    </source>
</evidence>
<comment type="caution">
    <text evidence="2">The sequence shown here is derived from an EMBL/GenBank/DDBJ whole genome shotgun (WGS) entry which is preliminary data.</text>
</comment>